<sequence length="129" mass="14092">MSRMLFVLRYRNGQPEPLDLELVREVLAPYIVAADEDLMNGVLIRTPDGHEVDVDVNEMCVAVSRFPPGRFFDVLAELVDRLGASVTPSDRPVILREETDRAHLPAEAGEGATVVAMTGPVLEGYLSGS</sequence>
<dbReference type="RefSeq" id="WP_179764197.1">
    <property type="nucleotide sequence ID" value="NZ_BLWC01000001.1"/>
</dbReference>
<proteinExistence type="predicted"/>
<protein>
    <submittedName>
        <fullName evidence="1">Uncharacterized protein</fullName>
    </submittedName>
</protein>
<comment type="caution">
    <text evidence="1">The sequence shown here is derived from an EMBL/GenBank/DDBJ whole genome shotgun (WGS) entry which is preliminary data.</text>
</comment>
<evidence type="ECO:0000313" key="1">
    <source>
        <dbReference type="EMBL" id="NYE43050.1"/>
    </source>
</evidence>
<evidence type="ECO:0000313" key="2">
    <source>
        <dbReference type="Proteomes" id="UP000530403"/>
    </source>
</evidence>
<organism evidence="1 2">
    <name type="scientific">Streptomyces fulvorobeus</name>
    <dbReference type="NCBI Taxonomy" id="284028"/>
    <lineage>
        <taxon>Bacteria</taxon>
        <taxon>Bacillati</taxon>
        <taxon>Actinomycetota</taxon>
        <taxon>Actinomycetes</taxon>
        <taxon>Kitasatosporales</taxon>
        <taxon>Streptomycetaceae</taxon>
        <taxon>Streptomyces</taxon>
    </lineage>
</organism>
<dbReference type="EMBL" id="JACCCF010000001">
    <property type="protein sequence ID" value="NYE43050.1"/>
    <property type="molecule type" value="Genomic_DNA"/>
</dbReference>
<gene>
    <name evidence="1" type="ORF">HEB29_004061</name>
</gene>
<accession>A0A7Y9HEP8</accession>
<dbReference type="AlphaFoldDB" id="A0A7Y9HEP8"/>
<dbReference type="Proteomes" id="UP000530403">
    <property type="component" value="Unassembled WGS sequence"/>
</dbReference>
<reference evidence="1 2" key="1">
    <citation type="submission" date="2020-07" db="EMBL/GenBank/DDBJ databases">
        <title>Sequencing the genomes of 1000 actinobacteria strains.</title>
        <authorList>
            <person name="Klenk H.-P."/>
        </authorList>
    </citation>
    <scope>NUCLEOTIDE SEQUENCE [LARGE SCALE GENOMIC DNA]</scope>
    <source>
        <strain evidence="1 2">DSM 41455</strain>
    </source>
</reference>
<name>A0A7Y9HEP8_9ACTN</name>